<comment type="caution">
    <text evidence="9">The sequence shown here is derived from an EMBL/GenBank/DDBJ whole genome shotgun (WGS) entry which is preliminary data.</text>
</comment>
<keyword evidence="2" id="KW-0808">Transferase</keyword>
<dbReference type="GO" id="GO:0004713">
    <property type="term" value="F:protein tyrosine kinase activity"/>
    <property type="evidence" value="ECO:0007669"/>
    <property type="project" value="TreeGrafter"/>
</dbReference>
<dbReference type="GO" id="GO:0007224">
    <property type="term" value="P:smoothened signaling pathway"/>
    <property type="evidence" value="ECO:0007669"/>
    <property type="project" value="TreeGrafter"/>
</dbReference>
<dbReference type="GO" id="GO:0016605">
    <property type="term" value="C:PML body"/>
    <property type="evidence" value="ECO:0007669"/>
    <property type="project" value="TreeGrafter"/>
</dbReference>
<keyword evidence="3 6" id="KW-0547">Nucleotide-binding</keyword>
<organism evidence="9 10">
    <name type="scientific">Electrophorus voltai</name>
    <dbReference type="NCBI Taxonomy" id="2609070"/>
    <lineage>
        <taxon>Eukaryota</taxon>
        <taxon>Metazoa</taxon>
        <taxon>Chordata</taxon>
        <taxon>Craniata</taxon>
        <taxon>Vertebrata</taxon>
        <taxon>Euteleostomi</taxon>
        <taxon>Actinopterygii</taxon>
        <taxon>Neopterygii</taxon>
        <taxon>Teleostei</taxon>
        <taxon>Ostariophysi</taxon>
        <taxon>Gymnotiformes</taxon>
        <taxon>Gymnotoidei</taxon>
        <taxon>Gymnotidae</taxon>
        <taxon>Electrophorus</taxon>
    </lineage>
</organism>
<sequence length="266" mass="29469">PQNNMDDHELNPFGFHEPSFRKVKGGKIINTEVALFSSFPKGIFSSPSDSSSGIAKKVKFESNYYLRSPGPRIQGSVQPMAYLPWSFPPLEPQTRLRRRPASGETPVRSALARSGTTTSSTQSIAYSGCTADKKSVGDCEYQLGQNGILCSASNSYEVLHFLGCGSFGHVAKCSKKDTNEMVAIKILQNHPFFARQEKLNPETPERGKRRRVQLRARVRVLPAQEDMCLVFKMLGQSLYDFLKDSSSARFCLSASGPCCSRSPRRS</sequence>
<evidence type="ECO:0000256" key="4">
    <source>
        <dbReference type="ARBA" id="ARBA00022777"/>
    </source>
</evidence>
<keyword evidence="5 6" id="KW-0067">ATP-binding</keyword>
<evidence type="ECO:0000313" key="9">
    <source>
        <dbReference type="EMBL" id="KAK1784512.1"/>
    </source>
</evidence>
<protein>
    <recommendedName>
        <fullName evidence="8">Protein kinase domain-containing protein</fullName>
    </recommendedName>
</protein>
<dbReference type="PROSITE" id="PS50011">
    <property type="entry name" value="PROTEIN_KINASE_DOM"/>
    <property type="match status" value="1"/>
</dbReference>
<feature type="region of interest" description="Disordered" evidence="7">
    <location>
        <begin position="96"/>
        <end position="122"/>
    </location>
</feature>
<evidence type="ECO:0000256" key="6">
    <source>
        <dbReference type="PROSITE-ProRule" id="PRU10141"/>
    </source>
</evidence>
<evidence type="ECO:0000256" key="5">
    <source>
        <dbReference type="ARBA" id="ARBA00022840"/>
    </source>
</evidence>
<dbReference type="EMBL" id="JAROKS010000094">
    <property type="protein sequence ID" value="KAK1784512.1"/>
    <property type="molecule type" value="Genomic_DNA"/>
</dbReference>
<dbReference type="GO" id="GO:0042771">
    <property type="term" value="P:intrinsic apoptotic signaling pathway in response to DNA damage by p53 class mediator"/>
    <property type="evidence" value="ECO:0007669"/>
    <property type="project" value="TreeGrafter"/>
</dbReference>
<accession>A0AAD8YNY6</accession>
<name>A0AAD8YNY6_9TELE</name>
<feature type="domain" description="Protein kinase" evidence="8">
    <location>
        <begin position="156"/>
        <end position="266"/>
    </location>
</feature>
<evidence type="ECO:0000256" key="7">
    <source>
        <dbReference type="SAM" id="MobiDB-lite"/>
    </source>
</evidence>
<dbReference type="PROSITE" id="PS00107">
    <property type="entry name" value="PROTEIN_KINASE_ATP"/>
    <property type="match status" value="1"/>
</dbReference>
<dbReference type="Proteomes" id="UP001239994">
    <property type="component" value="Unassembled WGS sequence"/>
</dbReference>
<feature type="non-terminal residue" evidence="9">
    <location>
        <position position="1"/>
    </location>
</feature>
<keyword evidence="1" id="KW-0723">Serine/threonine-protein kinase</keyword>
<evidence type="ECO:0000256" key="3">
    <source>
        <dbReference type="ARBA" id="ARBA00022741"/>
    </source>
</evidence>
<evidence type="ECO:0000256" key="1">
    <source>
        <dbReference type="ARBA" id="ARBA00022527"/>
    </source>
</evidence>
<dbReference type="InterPro" id="IPR050494">
    <property type="entry name" value="Ser_Thr_dual-spec_kinase"/>
</dbReference>
<gene>
    <name evidence="9" type="ORF">P4O66_023115</name>
</gene>
<dbReference type="GO" id="GO:0004674">
    <property type="term" value="F:protein serine/threonine kinase activity"/>
    <property type="evidence" value="ECO:0007669"/>
    <property type="project" value="UniProtKB-KW"/>
</dbReference>
<dbReference type="Gene3D" id="1.10.510.10">
    <property type="entry name" value="Transferase(Phosphotransferase) domain 1"/>
    <property type="match status" value="1"/>
</dbReference>
<dbReference type="InterPro" id="IPR000719">
    <property type="entry name" value="Prot_kinase_dom"/>
</dbReference>
<dbReference type="InterPro" id="IPR017441">
    <property type="entry name" value="Protein_kinase_ATP_BS"/>
</dbReference>
<reference evidence="9" key="1">
    <citation type="submission" date="2023-03" db="EMBL/GenBank/DDBJ databases">
        <title>Electrophorus voltai genome.</title>
        <authorList>
            <person name="Bian C."/>
        </authorList>
    </citation>
    <scope>NUCLEOTIDE SEQUENCE</scope>
    <source>
        <strain evidence="9">CB-2022</strain>
        <tissue evidence="9">Muscle</tissue>
    </source>
</reference>
<evidence type="ECO:0000313" key="10">
    <source>
        <dbReference type="Proteomes" id="UP001239994"/>
    </source>
</evidence>
<keyword evidence="4" id="KW-0418">Kinase</keyword>
<dbReference type="InterPro" id="IPR011009">
    <property type="entry name" value="Kinase-like_dom_sf"/>
</dbReference>
<dbReference type="SUPFAM" id="SSF56112">
    <property type="entry name" value="Protein kinase-like (PK-like)"/>
    <property type="match status" value="1"/>
</dbReference>
<dbReference type="AlphaFoldDB" id="A0AAD8YNY6"/>
<dbReference type="PANTHER" id="PTHR24058:SF43">
    <property type="entry name" value="HOMEODOMAIN-INTERACTING PROTEIN KINASE 1"/>
    <property type="match status" value="1"/>
</dbReference>
<dbReference type="GO" id="GO:0005524">
    <property type="term" value="F:ATP binding"/>
    <property type="evidence" value="ECO:0007669"/>
    <property type="project" value="UniProtKB-UniRule"/>
</dbReference>
<dbReference type="GO" id="GO:0005737">
    <property type="term" value="C:cytoplasm"/>
    <property type="evidence" value="ECO:0007669"/>
    <property type="project" value="TreeGrafter"/>
</dbReference>
<keyword evidence="10" id="KW-1185">Reference proteome</keyword>
<evidence type="ECO:0000259" key="8">
    <source>
        <dbReference type="PROSITE" id="PS50011"/>
    </source>
</evidence>
<feature type="binding site" evidence="6">
    <location>
        <position position="185"/>
    </location>
    <ligand>
        <name>ATP</name>
        <dbReference type="ChEBI" id="CHEBI:30616"/>
    </ligand>
</feature>
<proteinExistence type="predicted"/>
<dbReference type="Gene3D" id="3.30.200.20">
    <property type="entry name" value="Phosphorylase Kinase, domain 1"/>
    <property type="match status" value="1"/>
</dbReference>
<evidence type="ECO:0000256" key="2">
    <source>
        <dbReference type="ARBA" id="ARBA00022679"/>
    </source>
</evidence>
<dbReference type="PANTHER" id="PTHR24058">
    <property type="entry name" value="DUAL SPECIFICITY PROTEIN KINASE"/>
    <property type="match status" value="1"/>
</dbReference>